<name>A0A1I1DWH7_BREAD</name>
<dbReference type="SMART" id="SM00450">
    <property type="entry name" value="RHOD"/>
    <property type="match status" value="1"/>
</dbReference>
<dbReference type="AlphaFoldDB" id="A0A1I1DWH7"/>
<dbReference type="GO" id="GO:0006400">
    <property type="term" value="P:tRNA modification"/>
    <property type="evidence" value="ECO:0007669"/>
    <property type="project" value="UniProtKB-UniRule"/>
</dbReference>
<sequence length="299" mass="34493">MEKNVIAALYQFKNLTSLEEYKQTLLTFCKNHDIVGTLLLANEGINGTIAGSRQAIDSLKQLLLNLGFDQMEYKESFADKNKVLFYRMKVKIKKEIVTMRVENLIPEQHRGFYLSPTEWHKLIQQPDVVILDTRNHYEYMIGTFKNAINPNTQCFVDFPEFLEAHRDAWKNKIIAMFCTGGIRCEKSTSYAVTKGIGKQVYHLKGGILKYLEEIPQSEGLWQGECFVFDYRVSVGYGLVPGNYQQCYACRMPLNSEDLSSPFYNKGVSCPYCYGKTTKLQLQSFSERKKQMDLGQCCFR</sequence>
<dbReference type="GO" id="GO:0016705">
    <property type="term" value="F:oxidoreductase activity, acting on paired donors, with incorporation or reduction of molecular oxygen"/>
    <property type="evidence" value="ECO:0007669"/>
    <property type="project" value="UniProtKB-UniRule"/>
</dbReference>
<dbReference type="RefSeq" id="WP_092318877.1">
    <property type="nucleotide sequence ID" value="NZ_FOKY01000004.1"/>
</dbReference>
<evidence type="ECO:0000313" key="3">
    <source>
        <dbReference type="EMBL" id="SFB78766.1"/>
    </source>
</evidence>
<dbReference type="InterPro" id="IPR036873">
    <property type="entry name" value="Rhodanese-like_dom_sf"/>
</dbReference>
<evidence type="ECO:0000259" key="2">
    <source>
        <dbReference type="PROSITE" id="PS50206"/>
    </source>
</evidence>
<dbReference type="HAMAP" id="MF_00469">
    <property type="entry name" value="TrhO"/>
    <property type="match status" value="1"/>
</dbReference>
<dbReference type="InterPro" id="IPR040503">
    <property type="entry name" value="TRHO_N"/>
</dbReference>
<dbReference type="EMBL" id="FOKY01000004">
    <property type="protein sequence ID" value="SFB78766.1"/>
    <property type="molecule type" value="Genomic_DNA"/>
</dbReference>
<dbReference type="NCBIfam" id="NF001136">
    <property type="entry name" value="PRK00142.1-4"/>
    <property type="match status" value="1"/>
</dbReference>
<dbReference type="CDD" id="cd01518">
    <property type="entry name" value="RHOD_YceA"/>
    <property type="match status" value="1"/>
</dbReference>
<dbReference type="PROSITE" id="PS50206">
    <property type="entry name" value="RHODANESE_3"/>
    <property type="match status" value="1"/>
</dbReference>
<dbReference type="OrthoDB" id="9778326at2"/>
<keyword evidence="1" id="KW-0560">Oxidoreductase</keyword>
<dbReference type="Pfam" id="PF17773">
    <property type="entry name" value="UPF0176_N"/>
    <property type="match status" value="1"/>
</dbReference>
<dbReference type="SUPFAM" id="SSF52821">
    <property type="entry name" value="Rhodanese/Cell cycle control phosphatase"/>
    <property type="match status" value="1"/>
</dbReference>
<feature type="domain" description="Rhodanese" evidence="2">
    <location>
        <begin position="124"/>
        <end position="219"/>
    </location>
</feature>
<dbReference type="Gene3D" id="3.30.70.100">
    <property type="match status" value="1"/>
</dbReference>
<keyword evidence="1" id="KW-0819">tRNA processing</keyword>
<organism evidence="3 4">
    <name type="scientific">Brevinema andersonii</name>
    <dbReference type="NCBI Taxonomy" id="34097"/>
    <lineage>
        <taxon>Bacteria</taxon>
        <taxon>Pseudomonadati</taxon>
        <taxon>Spirochaetota</taxon>
        <taxon>Spirochaetia</taxon>
        <taxon>Brevinematales</taxon>
        <taxon>Brevinemataceae</taxon>
        <taxon>Brevinema</taxon>
    </lineage>
</organism>
<dbReference type="InterPro" id="IPR020936">
    <property type="entry name" value="TrhO"/>
</dbReference>
<dbReference type="Gene3D" id="3.40.250.10">
    <property type="entry name" value="Rhodanese-like domain"/>
    <property type="match status" value="1"/>
</dbReference>
<dbReference type="PANTHER" id="PTHR43268:SF3">
    <property type="entry name" value="RHODANESE-LIKE DOMAIN-CONTAINING PROTEIN 7-RELATED"/>
    <property type="match status" value="1"/>
</dbReference>
<dbReference type="InterPro" id="IPR001763">
    <property type="entry name" value="Rhodanese-like_dom"/>
</dbReference>
<dbReference type="PANTHER" id="PTHR43268">
    <property type="entry name" value="THIOSULFATE SULFURTRANSFERASE/RHODANESE-LIKE DOMAIN-CONTAINING PROTEIN 2"/>
    <property type="match status" value="1"/>
</dbReference>
<dbReference type="Proteomes" id="UP000240042">
    <property type="component" value="Unassembled WGS sequence"/>
</dbReference>
<dbReference type="Pfam" id="PF00581">
    <property type="entry name" value="Rhodanese"/>
    <property type="match status" value="1"/>
</dbReference>
<comment type="catalytic activity">
    <reaction evidence="1">
        <text>uridine(34) in tRNA + AH2 + O2 = 5-hydroxyuridine(34) in tRNA + A + H2O</text>
        <dbReference type="Rhea" id="RHEA:64224"/>
        <dbReference type="Rhea" id="RHEA-COMP:11727"/>
        <dbReference type="Rhea" id="RHEA-COMP:13381"/>
        <dbReference type="ChEBI" id="CHEBI:13193"/>
        <dbReference type="ChEBI" id="CHEBI:15377"/>
        <dbReference type="ChEBI" id="CHEBI:15379"/>
        <dbReference type="ChEBI" id="CHEBI:17499"/>
        <dbReference type="ChEBI" id="CHEBI:65315"/>
        <dbReference type="ChEBI" id="CHEBI:136877"/>
    </reaction>
</comment>
<reference evidence="4" key="1">
    <citation type="submission" date="2016-10" db="EMBL/GenBank/DDBJ databases">
        <authorList>
            <person name="Varghese N."/>
            <person name="Submissions S."/>
        </authorList>
    </citation>
    <scope>NUCLEOTIDE SEQUENCE [LARGE SCALE GENOMIC DNA]</scope>
    <source>
        <strain evidence="4">ATCC 43811</strain>
    </source>
</reference>
<comment type="function">
    <text evidence="1">Catalyzes oxygen-dependent 5-hydroxyuridine (ho5U) modification at position 34 in tRNAs.</text>
</comment>
<dbReference type="EC" id="1.14.-.-" evidence="1"/>
<proteinExistence type="inferred from homology"/>
<gene>
    <name evidence="1" type="primary">trhO</name>
    <name evidence="3" type="ORF">SAMN02745150_00805</name>
</gene>
<keyword evidence="4" id="KW-1185">Reference proteome</keyword>
<protein>
    <recommendedName>
        <fullName evidence="1">tRNA uridine(34) hydroxylase</fullName>
        <ecNumber evidence="1">1.14.-.-</ecNumber>
    </recommendedName>
    <alternativeName>
        <fullName evidence="1">tRNA hydroxylation protein O</fullName>
    </alternativeName>
</protein>
<comment type="similarity">
    <text evidence="1">Belongs to the TrhO family.</text>
</comment>
<evidence type="ECO:0000313" key="4">
    <source>
        <dbReference type="Proteomes" id="UP000240042"/>
    </source>
</evidence>
<evidence type="ECO:0000256" key="1">
    <source>
        <dbReference type="HAMAP-Rule" id="MF_00469"/>
    </source>
</evidence>
<accession>A0A1I1DWH7</accession>